<dbReference type="Proteomes" id="UP001060085">
    <property type="component" value="Linkage Group LG01"/>
</dbReference>
<gene>
    <name evidence="1" type="ORF">M9H77_01609</name>
</gene>
<sequence>MGFKSDLLICTTLECETKEEMMASMEKAKQEGANLVELCIHSLSFSHISEVEELISHRSLPSIVSFSRSKGKLQSKKTWLQVLKLALEVGVEFVEIDFEEATDDVIAELMNKRSNSKIIISSYLNGGNPCKEKLGNLIIQLQFTGADAIKLDMDVAYITDVAPIFHILTHCQVPLITKAVGDRGLISQLLGPKYGAFAVWGSLSHKSVPGLPSLLSIKQVYKLEYMTPDTKVFGVVSNPVGHSKGPLLHNPAFRHTGYDGIYVPLLVDNIKEFFRVYSCSDFAGFSVGIPHKEAALGCCDEVHPLAKCIGAVNTIIRRPRDGKLIGYNTDCEACISAIEDALRERRITNGQASHASPIAGKLFVLVGAGGAGRAIAFGAKSRGARVVIFNRNFERAKALASAVSGEALPYEYLNTYRPEKGMILANASAVGMQPKIDQTPVCKESLGSYELVFDAVYTPRNTRLLQEAAEIGAIVVSGVEMFIRQALGQFKLFTGGLAPEEFMRKISPKFNSFLINDNEIRTQLELR</sequence>
<name>A0ACC0C6A3_CATRO</name>
<dbReference type="EMBL" id="CM044701">
    <property type="protein sequence ID" value="KAI5680382.1"/>
    <property type="molecule type" value="Genomic_DNA"/>
</dbReference>
<organism evidence="1 2">
    <name type="scientific">Catharanthus roseus</name>
    <name type="common">Madagascar periwinkle</name>
    <name type="synonym">Vinca rosea</name>
    <dbReference type="NCBI Taxonomy" id="4058"/>
    <lineage>
        <taxon>Eukaryota</taxon>
        <taxon>Viridiplantae</taxon>
        <taxon>Streptophyta</taxon>
        <taxon>Embryophyta</taxon>
        <taxon>Tracheophyta</taxon>
        <taxon>Spermatophyta</taxon>
        <taxon>Magnoliopsida</taxon>
        <taxon>eudicotyledons</taxon>
        <taxon>Gunneridae</taxon>
        <taxon>Pentapetalae</taxon>
        <taxon>asterids</taxon>
        <taxon>lamiids</taxon>
        <taxon>Gentianales</taxon>
        <taxon>Apocynaceae</taxon>
        <taxon>Rauvolfioideae</taxon>
        <taxon>Vinceae</taxon>
        <taxon>Catharanthinae</taxon>
        <taxon>Catharanthus</taxon>
    </lineage>
</organism>
<accession>A0ACC0C6A3</accession>
<protein>
    <submittedName>
        <fullName evidence="1">Uncharacterized protein</fullName>
    </submittedName>
</protein>
<keyword evidence="2" id="KW-1185">Reference proteome</keyword>
<proteinExistence type="predicted"/>
<evidence type="ECO:0000313" key="2">
    <source>
        <dbReference type="Proteomes" id="UP001060085"/>
    </source>
</evidence>
<comment type="caution">
    <text evidence="1">The sequence shown here is derived from an EMBL/GenBank/DDBJ whole genome shotgun (WGS) entry which is preliminary data.</text>
</comment>
<reference evidence="2" key="1">
    <citation type="journal article" date="2023" name="Nat. Plants">
        <title>Single-cell RNA sequencing provides a high-resolution roadmap for understanding the multicellular compartmentation of specialized metabolism.</title>
        <authorList>
            <person name="Sun S."/>
            <person name="Shen X."/>
            <person name="Li Y."/>
            <person name="Li Y."/>
            <person name="Wang S."/>
            <person name="Li R."/>
            <person name="Zhang H."/>
            <person name="Shen G."/>
            <person name="Guo B."/>
            <person name="Wei J."/>
            <person name="Xu J."/>
            <person name="St-Pierre B."/>
            <person name="Chen S."/>
            <person name="Sun C."/>
        </authorList>
    </citation>
    <scope>NUCLEOTIDE SEQUENCE [LARGE SCALE GENOMIC DNA]</scope>
</reference>
<evidence type="ECO:0000313" key="1">
    <source>
        <dbReference type="EMBL" id="KAI5680382.1"/>
    </source>
</evidence>